<proteinExistence type="predicted"/>
<gene>
    <name evidence="1" type="ORF">BECKSD772D_GA0070982_10271</name>
</gene>
<protein>
    <submittedName>
        <fullName evidence="1">Uncharacterized protein</fullName>
    </submittedName>
</protein>
<dbReference type="AlphaFoldDB" id="A0A451BKL5"/>
<evidence type="ECO:0000313" key="1">
    <source>
        <dbReference type="EMBL" id="VFK78832.1"/>
    </source>
</evidence>
<name>A0A451BKL5_9GAMM</name>
<sequence>MSRPAIHRMTVRSVVAKLLENRQKALVFSQFVDYLAIIRAVLDESGVVDQYSASSKADSPGDIPRKISVFWRARMRSTGIFRVRRSRRYANVPGGFSRMRDMSGWRGFRYPTCTI</sequence>
<accession>A0A451BKL5</accession>
<reference evidence="1" key="1">
    <citation type="submission" date="2019-02" db="EMBL/GenBank/DDBJ databases">
        <authorList>
            <person name="Gruber-Vodicka R. H."/>
            <person name="Seah K. B. B."/>
        </authorList>
    </citation>
    <scope>NUCLEOTIDE SEQUENCE</scope>
    <source>
        <strain evidence="1">BECK_S127</strain>
    </source>
</reference>
<organism evidence="1">
    <name type="scientific">Candidatus Kentrum sp. SD</name>
    <dbReference type="NCBI Taxonomy" id="2126332"/>
    <lineage>
        <taxon>Bacteria</taxon>
        <taxon>Pseudomonadati</taxon>
        <taxon>Pseudomonadota</taxon>
        <taxon>Gammaproteobacteria</taxon>
        <taxon>Candidatus Kentrum</taxon>
    </lineage>
</organism>
<dbReference type="EMBL" id="CAADHB010000027">
    <property type="protein sequence ID" value="VFK78832.1"/>
    <property type="molecule type" value="Genomic_DNA"/>
</dbReference>